<reference evidence="2" key="1">
    <citation type="submission" date="2013-08" db="EMBL/GenBank/DDBJ databases">
        <authorList>
            <person name="Mendez C."/>
            <person name="Richter M."/>
            <person name="Ferrer M."/>
            <person name="Sanchez J."/>
        </authorList>
    </citation>
    <scope>NUCLEOTIDE SEQUENCE</scope>
</reference>
<feature type="non-terminal residue" evidence="2">
    <location>
        <position position="1"/>
    </location>
</feature>
<name>T0ZPH9_9ZZZZ</name>
<dbReference type="EMBL" id="AUZZ01010207">
    <property type="protein sequence ID" value="EQD30584.1"/>
    <property type="molecule type" value="Genomic_DNA"/>
</dbReference>
<gene>
    <name evidence="2" type="ORF">B2A_14076</name>
</gene>
<comment type="caution">
    <text evidence="2">The sequence shown here is derived from an EMBL/GenBank/DDBJ whole genome shotgun (WGS) entry which is preliminary data.</text>
</comment>
<feature type="region of interest" description="Disordered" evidence="1">
    <location>
        <begin position="26"/>
        <end position="49"/>
    </location>
</feature>
<evidence type="ECO:0000313" key="2">
    <source>
        <dbReference type="EMBL" id="EQD30584.1"/>
    </source>
</evidence>
<evidence type="ECO:0000256" key="1">
    <source>
        <dbReference type="SAM" id="MobiDB-lite"/>
    </source>
</evidence>
<reference evidence="2" key="2">
    <citation type="journal article" date="2014" name="ISME J.">
        <title>Microbial stratification in low pH oxic and suboxic macroscopic growths along an acid mine drainage.</title>
        <authorList>
            <person name="Mendez-Garcia C."/>
            <person name="Mesa V."/>
            <person name="Sprenger R.R."/>
            <person name="Richter M."/>
            <person name="Diez M.S."/>
            <person name="Solano J."/>
            <person name="Bargiela R."/>
            <person name="Golyshina O.V."/>
            <person name="Manteca A."/>
            <person name="Ramos J.L."/>
            <person name="Gallego J.R."/>
            <person name="Llorente I."/>
            <person name="Martins Dos Santos V.A."/>
            <person name="Jensen O.N."/>
            <person name="Pelaez A.I."/>
            <person name="Sanchez J."/>
            <person name="Ferrer M."/>
        </authorList>
    </citation>
    <scope>NUCLEOTIDE SEQUENCE</scope>
</reference>
<proteinExistence type="predicted"/>
<accession>T0ZPH9</accession>
<dbReference type="AlphaFoldDB" id="T0ZPH9"/>
<feature type="non-terminal residue" evidence="2">
    <location>
        <position position="156"/>
    </location>
</feature>
<protein>
    <submittedName>
        <fullName evidence="2">Uncharacterized protein</fullName>
    </submittedName>
</protein>
<organism evidence="2">
    <name type="scientific">mine drainage metagenome</name>
    <dbReference type="NCBI Taxonomy" id="410659"/>
    <lineage>
        <taxon>unclassified sequences</taxon>
        <taxon>metagenomes</taxon>
        <taxon>ecological metagenomes</taxon>
    </lineage>
</organism>
<sequence>LAAERATAEQRDRELALELQEIEAEQSELRRGAQRLPPPPQWRKATREDRSGLPLWRTCDFRPDVPADLRAGLEAALDASGLLDAWVLPDGTLIDPATEDAFLVSGSNSAPLPLERTLARWLAPAVDAQQAAATGVAPALIERILGAIGGEPESGT</sequence>